<keyword evidence="5" id="KW-0418">Kinase</keyword>
<dbReference type="GO" id="GO:0005524">
    <property type="term" value="F:ATP binding"/>
    <property type="evidence" value="ECO:0007669"/>
    <property type="project" value="UniProtKB-KW"/>
</dbReference>
<evidence type="ECO:0000256" key="3">
    <source>
        <dbReference type="ARBA" id="ARBA00022679"/>
    </source>
</evidence>
<gene>
    <name evidence="10" type="ORF">RhiirA1_452788</name>
</gene>
<dbReference type="VEuPathDB" id="FungiDB:FUN_008126"/>
<dbReference type="Pfam" id="PF01163">
    <property type="entry name" value="RIO1"/>
    <property type="match status" value="1"/>
</dbReference>
<dbReference type="Proteomes" id="UP000232688">
    <property type="component" value="Unassembled WGS sequence"/>
</dbReference>
<keyword evidence="2" id="KW-0723">Serine/threonine-protein kinase</keyword>
<dbReference type="EMBL" id="LLXH01000139">
    <property type="protein sequence ID" value="PKC72062.1"/>
    <property type="molecule type" value="Genomic_DNA"/>
</dbReference>
<comment type="catalytic activity">
    <reaction evidence="7">
        <text>L-threonyl-[protein] + ATP = O-phospho-L-threonyl-[protein] + ADP + H(+)</text>
        <dbReference type="Rhea" id="RHEA:46608"/>
        <dbReference type="Rhea" id="RHEA-COMP:11060"/>
        <dbReference type="Rhea" id="RHEA-COMP:11605"/>
        <dbReference type="ChEBI" id="CHEBI:15378"/>
        <dbReference type="ChEBI" id="CHEBI:30013"/>
        <dbReference type="ChEBI" id="CHEBI:30616"/>
        <dbReference type="ChEBI" id="CHEBI:61977"/>
        <dbReference type="ChEBI" id="CHEBI:456216"/>
        <dbReference type="EC" id="2.7.11.1"/>
    </reaction>
</comment>
<evidence type="ECO:0000259" key="9">
    <source>
        <dbReference type="Pfam" id="PF01163"/>
    </source>
</evidence>
<dbReference type="PANTHER" id="PTHR45723">
    <property type="entry name" value="SERINE/THREONINE-PROTEIN KINASE RIO1"/>
    <property type="match status" value="1"/>
</dbReference>
<sequence length="229" mass="27053">MGGEDLYDKNMNFMFQTERDFFECIHNLPGWSRRIPSMPDIAKSLKINCNFENFNYDEEFDFDDFDDYFEDELNDNGEWDNATGDFTKQYYRLQAGDGQKKALGDKYVILVILIWNTKICLKTTRFVDMSHGFAACVQKNSDKSDRATVEQVLDPRTRIILFKMINCNVIYEINGCVSTGKEKMEIIVYKTSILVFKDRDRYVTGEFRFRHGYSKHNPRKMVNYGRKKK</sequence>
<feature type="domain" description="RIO-type" evidence="9">
    <location>
        <begin position="177"/>
        <end position="225"/>
    </location>
</feature>
<organism evidence="10 11">
    <name type="scientific">Rhizophagus irregularis</name>
    <dbReference type="NCBI Taxonomy" id="588596"/>
    <lineage>
        <taxon>Eukaryota</taxon>
        <taxon>Fungi</taxon>
        <taxon>Fungi incertae sedis</taxon>
        <taxon>Mucoromycota</taxon>
        <taxon>Glomeromycotina</taxon>
        <taxon>Glomeromycetes</taxon>
        <taxon>Glomerales</taxon>
        <taxon>Glomeraceae</taxon>
        <taxon>Rhizophagus</taxon>
    </lineage>
</organism>
<keyword evidence="4" id="KW-0547">Nucleotide-binding</keyword>
<comment type="catalytic activity">
    <reaction evidence="8">
        <text>L-seryl-[protein] + ATP = O-phospho-L-seryl-[protein] + ADP + H(+)</text>
        <dbReference type="Rhea" id="RHEA:17989"/>
        <dbReference type="Rhea" id="RHEA-COMP:9863"/>
        <dbReference type="Rhea" id="RHEA-COMP:11604"/>
        <dbReference type="ChEBI" id="CHEBI:15378"/>
        <dbReference type="ChEBI" id="CHEBI:29999"/>
        <dbReference type="ChEBI" id="CHEBI:30616"/>
        <dbReference type="ChEBI" id="CHEBI:83421"/>
        <dbReference type="ChEBI" id="CHEBI:456216"/>
        <dbReference type="EC" id="2.7.11.1"/>
    </reaction>
</comment>
<dbReference type="GO" id="GO:0004674">
    <property type="term" value="F:protein serine/threonine kinase activity"/>
    <property type="evidence" value="ECO:0007669"/>
    <property type="project" value="UniProtKB-KW"/>
</dbReference>
<comment type="caution">
    <text evidence="10">The sequence shown here is derived from an EMBL/GenBank/DDBJ whole genome shotgun (WGS) entry which is preliminary data.</text>
</comment>
<evidence type="ECO:0000256" key="2">
    <source>
        <dbReference type="ARBA" id="ARBA00022527"/>
    </source>
</evidence>
<dbReference type="AlphaFoldDB" id="A0A2N0S930"/>
<evidence type="ECO:0000256" key="5">
    <source>
        <dbReference type="ARBA" id="ARBA00022777"/>
    </source>
</evidence>
<dbReference type="VEuPathDB" id="FungiDB:FUN_008128"/>
<evidence type="ECO:0000256" key="1">
    <source>
        <dbReference type="ARBA" id="ARBA00012513"/>
    </source>
</evidence>
<name>A0A2N0S930_9GLOM</name>
<keyword evidence="6" id="KW-0067">ATP-binding</keyword>
<evidence type="ECO:0000256" key="4">
    <source>
        <dbReference type="ARBA" id="ARBA00022741"/>
    </source>
</evidence>
<reference evidence="10 11" key="1">
    <citation type="submission" date="2017-10" db="EMBL/GenBank/DDBJ databases">
        <title>Extensive intraspecific genome diversity in a model arbuscular mycorrhizal fungus.</title>
        <authorList>
            <person name="Chen E.C.H."/>
            <person name="Morin E."/>
            <person name="Baudet D."/>
            <person name="Noel J."/>
            <person name="Ndikumana S."/>
            <person name="Charron P."/>
            <person name="St-Onge C."/>
            <person name="Giorgi J."/>
            <person name="Grigoriev I.V."/>
            <person name="Roux C."/>
            <person name="Martin F.M."/>
            <person name="Corradi N."/>
        </authorList>
    </citation>
    <scope>NUCLEOTIDE SEQUENCE [LARGE SCALE GENOMIC DNA]</scope>
    <source>
        <strain evidence="10 11">A1</strain>
    </source>
</reference>
<dbReference type="InterPro" id="IPR051272">
    <property type="entry name" value="RIO-type_Ser/Thr_kinase"/>
</dbReference>
<evidence type="ECO:0000313" key="11">
    <source>
        <dbReference type="Proteomes" id="UP000232688"/>
    </source>
</evidence>
<evidence type="ECO:0000256" key="7">
    <source>
        <dbReference type="ARBA" id="ARBA00047899"/>
    </source>
</evidence>
<accession>A0A2N0S930</accession>
<evidence type="ECO:0000313" key="10">
    <source>
        <dbReference type="EMBL" id="PKC72062.1"/>
    </source>
</evidence>
<keyword evidence="3" id="KW-0808">Transferase</keyword>
<evidence type="ECO:0000256" key="6">
    <source>
        <dbReference type="ARBA" id="ARBA00022840"/>
    </source>
</evidence>
<dbReference type="EC" id="2.7.11.1" evidence="1"/>
<evidence type="ECO:0000256" key="8">
    <source>
        <dbReference type="ARBA" id="ARBA00048679"/>
    </source>
</evidence>
<dbReference type="VEuPathDB" id="FungiDB:RhiirA1_452788"/>
<proteinExistence type="predicted"/>
<dbReference type="VEuPathDB" id="FungiDB:RhiirFUN_008495"/>
<dbReference type="InterPro" id="IPR018934">
    <property type="entry name" value="RIO_dom"/>
</dbReference>
<reference evidence="10 11" key="2">
    <citation type="submission" date="2017-10" db="EMBL/GenBank/DDBJ databases">
        <title>Genome analyses suggest a sexual origin of heterokaryosis in a supposedly ancient asexual fungus.</title>
        <authorList>
            <person name="Corradi N."/>
            <person name="Sedzielewska K."/>
            <person name="Noel J."/>
            <person name="Charron P."/>
            <person name="Farinelli L."/>
            <person name="Marton T."/>
            <person name="Kruger M."/>
            <person name="Pelin A."/>
            <person name="Brachmann A."/>
            <person name="Corradi N."/>
        </authorList>
    </citation>
    <scope>NUCLEOTIDE SEQUENCE [LARGE SCALE GENOMIC DNA]</scope>
    <source>
        <strain evidence="10 11">A1</strain>
    </source>
</reference>
<dbReference type="VEuPathDB" id="FungiDB:RhiirFUN_008496"/>
<protein>
    <recommendedName>
        <fullName evidence="1">non-specific serine/threonine protein kinase</fullName>
        <ecNumber evidence="1">2.7.11.1</ecNumber>
    </recommendedName>
</protein>